<keyword evidence="2" id="KW-1185">Reference proteome</keyword>
<dbReference type="AlphaFoldDB" id="A0ABD1FQJ6"/>
<proteinExistence type="predicted"/>
<gene>
    <name evidence="1" type="ORF">AAHA92_31525</name>
</gene>
<sequence>MTELGATPIGSRKWWILQKLLRIAVFSTRFWWSHLTLGQRMGFLKDWKVMYEVHIRLRQSEVVRGKKALEIFHRRGSNFLFLR</sequence>
<reference evidence="1 2" key="1">
    <citation type="submission" date="2024-06" db="EMBL/GenBank/DDBJ databases">
        <title>A chromosome level genome sequence of Diviner's sage (Salvia divinorum).</title>
        <authorList>
            <person name="Ford S.A."/>
            <person name="Ro D.-K."/>
            <person name="Ness R.W."/>
            <person name="Phillips M.A."/>
        </authorList>
    </citation>
    <scope>NUCLEOTIDE SEQUENCE [LARGE SCALE GENOMIC DNA]</scope>
    <source>
        <strain evidence="1">SAF-2024a</strain>
        <tissue evidence="1">Leaf</tissue>
    </source>
</reference>
<evidence type="ECO:0000313" key="2">
    <source>
        <dbReference type="Proteomes" id="UP001567538"/>
    </source>
</evidence>
<dbReference type="Proteomes" id="UP001567538">
    <property type="component" value="Unassembled WGS sequence"/>
</dbReference>
<comment type="caution">
    <text evidence="1">The sequence shown here is derived from an EMBL/GenBank/DDBJ whole genome shotgun (WGS) entry which is preliminary data.</text>
</comment>
<organism evidence="1 2">
    <name type="scientific">Salvia divinorum</name>
    <name type="common">Maria pastora</name>
    <name type="synonym">Diviner's sage</name>
    <dbReference type="NCBI Taxonomy" id="28513"/>
    <lineage>
        <taxon>Eukaryota</taxon>
        <taxon>Viridiplantae</taxon>
        <taxon>Streptophyta</taxon>
        <taxon>Embryophyta</taxon>
        <taxon>Tracheophyta</taxon>
        <taxon>Spermatophyta</taxon>
        <taxon>Magnoliopsida</taxon>
        <taxon>eudicotyledons</taxon>
        <taxon>Gunneridae</taxon>
        <taxon>Pentapetalae</taxon>
        <taxon>asterids</taxon>
        <taxon>lamiids</taxon>
        <taxon>Lamiales</taxon>
        <taxon>Lamiaceae</taxon>
        <taxon>Nepetoideae</taxon>
        <taxon>Mentheae</taxon>
        <taxon>Salviinae</taxon>
        <taxon>Salvia</taxon>
        <taxon>Salvia subgen. Calosphace</taxon>
    </lineage>
</organism>
<dbReference type="EMBL" id="JBEAFC010000013">
    <property type="protein sequence ID" value="KAL1534130.1"/>
    <property type="molecule type" value="Genomic_DNA"/>
</dbReference>
<accession>A0ABD1FQJ6</accession>
<name>A0ABD1FQJ6_SALDI</name>
<protein>
    <submittedName>
        <fullName evidence="1">Uncharacterized protein</fullName>
    </submittedName>
</protein>
<evidence type="ECO:0000313" key="1">
    <source>
        <dbReference type="EMBL" id="KAL1534130.1"/>
    </source>
</evidence>